<keyword evidence="2" id="KW-1185">Reference proteome</keyword>
<evidence type="ECO:0000313" key="1">
    <source>
        <dbReference type="EMBL" id="SIN83917.1"/>
    </source>
</evidence>
<gene>
    <name evidence="1" type="ORF">SAMN05444394_2286</name>
</gene>
<organism evidence="1 2">
    <name type="scientific">Algoriphagus halophilus</name>
    <dbReference type="NCBI Taxonomy" id="226505"/>
    <lineage>
        <taxon>Bacteria</taxon>
        <taxon>Pseudomonadati</taxon>
        <taxon>Bacteroidota</taxon>
        <taxon>Cytophagia</taxon>
        <taxon>Cytophagales</taxon>
        <taxon>Cyclobacteriaceae</taxon>
        <taxon>Algoriphagus</taxon>
    </lineage>
</organism>
<dbReference type="AlphaFoldDB" id="A0A1N6ELU0"/>
<dbReference type="RefSeq" id="WP_074224934.1">
    <property type="nucleotide sequence ID" value="NZ_FSRC01000001.1"/>
</dbReference>
<dbReference type="OrthoDB" id="127805at2"/>
<proteinExistence type="predicted"/>
<protein>
    <recommendedName>
        <fullName evidence="3">DUF1835 domain-containing protein</fullName>
    </recommendedName>
</protein>
<evidence type="ECO:0000313" key="2">
    <source>
        <dbReference type="Proteomes" id="UP000185221"/>
    </source>
</evidence>
<evidence type="ECO:0008006" key="3">
    <source>
        <dbReference type="Google" id="ProtNLM"/>
    </source>
</evidence>
<sequence length="247" mass="28795">MLHILNGDSLASKFPPDIHGQRAIVRECLLDGPVEAHSLEELWVIRNEYLTTNFGSQEVGYFEQVVPEFEKILTARSDEKVYCWFEKDLFCQVNLWFVMNLLSKHQGEVYLVLPEKADIRLGFAELNERQLHEHFRDARLLSKNERSILGNLWTLYQLQHIDEALTLAKQDHYELPFLLEAVQAWKDAIPHGGYPGKPKATLLEIMAELKTDEFKKIFLEFIKRVPIYGFGDLQVKRLLEEIKKEAV</sequence>
<dbReference type="STRING" id="226505.SAMN05444394_2286"/>
<reference evidence="2" key="1">
    <citation type="submission" date="2016-11" db="EMBL/GenBank/DDBJ databases">
        <authorList>
            <person name="Varghese N."/>
            <person name="Submissions S."/>
        </authorList>
    </citation>
    <scope>NUCLEOTIDE SEQUENCE [LARGE SCALE GENOMIC DNA]</scope>
    <source>
        <strain evidence="2">DSM 15292</strain>
    </source>
</reference>
<name>A0A1N6ELU0_9BACT</name>
<accession>A0A1N6ELU0</accession>
<dbReference type="EMBL" id="FSRC01000001">
    <property type="protein sequence ID" value="SIN83917.1"/>
    <property type="molecule type" value="Genomic_DNA"/>
</dbReference>
<dbReference type="Proteomes" id="UP000185221">
    <property type="component" value="Unassembled WGS sequence"/>
</dbReference>